<reference evidence="2" key="1">
    <citation type="submission" date="2013-09" db="EMBL/GenBank/DDBJ databases">
        <title>Corchorus olitorius genome sequencing.</title>
        <authorList>
            <person name="Alam M."/>
            <person name="Haque M.S."/>
            <person name="Islam M.S."/>
            <person name="Emdad E.M."/>
            <person name="Islam M.M."/>
            <person name="Ahmed B."/>
            <person name="Halim A."/>
            <person name="Hossen Q.M.M."/>
            <person name="Hossain M.Z."/>
            <person name="Ahmed R."/>
            <person name="Khan M.M."/>
            <person name="Islam R."/>
            <person name="Rashid M.M."/>
            <person name="Khan S.A."/>
            <person name="Rahman M.S."/>
            <person name="Alam M."/>
            <person name="Yahiya A.S."/>
            <person name="Khan M.S."/>
            <person name="Azam M.S."/>
            <person name="Haque T."/>
            <person name="Lashkar M.Z.H."/>
            <person name="Akhand A.I."/>
            <person name="Morshed G."/>
            <person name="Roy S."/>
            <person name="Uddin K.S."/>
            <person name="Rabeya T."/>
            <person name="Hossain A.S."/>
            <person name="Chowdhury A."/>
            <person name="Snigdha A.R."/>
            <person name="Mortoza M.S."/>
            <person name="Matin S.A."/>
            <person name="Hoque S.M.E."/>
            <person name="Islam M.K."/>
            <person name="Roy D.K."/>
            <person name="Haider R."/>
            <person name="Moosa M.M."/>
            <person name="Elias S.M."/>
            <person name="Hasan A.M."/>
            <person name="Jahan S."/>
            <person name="Shafiuddin M."/>
            <person name="Mahmood N."/>
            <person name="Shommy N.S."/>
        </authorList>
    </citation>
    <scope>NUCLEOTIDE SEQUENCE [LARGE SCALE GENOMIC DNA]</scope>
    <source>
        <strain evidence="2">cv. O-4</strain>
    </source>
</reference>
<gene>
    <name evidence="1" type="ORF">COLO4_14939</name>
</gene>
<evidence type="ECO:0000313" key="2">
    <source>
        <dbReference type="Proteomes" id="UP000187203"/>
    </source>
</evidence>
<comment type="caution">
    <text evidence="1">The sequence shown here is derived from an EMBL/GenBank/DDBJ whole genome shotgun (WGS) entry which is preliminary data.</text>
</comment>
<organism evidence="1 2">
    <name type="scientific">Corchorus olitorius</name>
    <dbReference type="NCBI Taxonomy" id="93759"/>
    <lineage>
        <taxon>Eukaryota</taxon>
        <taxon>Viridiplantae</taxon>
        <taxon>Streptophyta</taxon>
        <taxon>Embryophyta</taxon>
        <taxon>Tracheophyta</taxon>
        <taxon>Spermatophyta</taxon>
        <taxon>Magnoliopsida</taxon>
        <taxon>eudicotyledons</taxon>
        <taxon>Gunneridae</taxon>
        <taxon>Pentapetalae</taxon>
        <taxon>rosids</taxon>
        <taxon>malvids</taxon>
        <taxon>Malvales</taxon>
        <taxon>Malvaceae</taxon>
        <taxon>Grewioideae</taxon>
        <taxon>Apeibeae</taxon>
        <taxon>Corchorus</taxon>
    </lineage>
</organism>
<accession>A0A1R3JQ93</accession>
<protein>
    <recommendedName>
        <fullName evidence="3">F-box family protein</fullName>
    </recommendedName>
</protein>
<dbReference type="Proteomes" id="UP000187203">
    <property type="component" value="Unassembled WGS sequence"/>
</dbReference>
<sequence length="198" mass="23871">MLDFRQGPGHNCNNISHDLIFLIKSDIQSVTLCRWFYEELIYGKLPYCGHQFIWLKEIWWIDGSLERENVNLLFSFVKQCCFLEELYVTIDPKCYNMTRRIRYSSRLITTGHKQLINFRLLKLEGFPNEMEEIVFARRFTPLFLERPDLEIMAKSSDGTNRWRHLVKVPKLETEGKYPYRFTEFENRGNPHHHVHMHI</sequence>
<dbReference type="AlphaFoldDB" id="A0A1R3JQ93"/>
<dbReference type="OrthoDB" id="976179at2759"/>
<dbReference type="EMBL" id="AWUE01015533">
    <property type="protein sequence ID" value="OMO96974.1"/>
    <property type="molecule type" value="Genomic_DNA"/>
</dbReference>
<name>A0A1R3JQ93_9ROSI</name>
<keyword evidence="2" id="KW-1185">Reference proteome</keyword>
<evidence type="ECO:0008006" key="3">
    <source>
        <dbReference type="Google" id="ProtNLM"/>
    </source>
</evidence>
<dbReference type="STRING" id="93759.A0A1R3JQ93"/>
<evidence type="ECO:0000313" key="1">
    <source>
        <dbReference type="EMBL" id="OMO96974.1"/>
    </source>
</evidence>
<proteinExistence type="predicted"/>